<dbReference type="GO" id="GO:0031638">
    <property type="term" value="P:zymogen activation"/>
    <property type="evidence" value="ECO:0007669"/>
    <property type="project" value="UniProtKB-ARBA"/>
</dbReference>
<evidence type="ECO:0000256" key="2">
    <source>
        <dbReference type="ARBA" id="ARBA00009431"/>
    </source>
</evidence>
<keyword evidence="6 11" id="KW-0732">Signal</keyword>
<evidence type="ECO:0000256" key="3">
    <source>
        <dbReference type="ARBA" id="ARBA00022554"/>
    </source>
</evidence>
<sequence length="550" mass="61279">MKAPTLASVILSAAVVQCGFLDSIEEAILDFTSPSPADLHLDDINKISDDLLASVSAKANGILGDIPHQARSAWRTVIDEIPNGAGLLADQMSQYIYSKTALPVKGKLPSAEGFNYLVTDAKFPGTQLRVKNTKDLGIDDVKQLSGYIDFDEEDKHFFFWFFEARNNPKDAPTILWLNGGPGCSSMTGLFFELGPSSIDENAQPIRRPESWNTNANVIFLDQPVNTGFSYSSSQNVKDTVTAGEDVYAFLELFFTKFPQYAENGFHIAGESYAGHYIPVFAGEIVKHEDRSFPLDSVLIGNGLIDPLRQYDFYEPQACGGGEYPAVISEEECQDMIDSQPRCNSLISSCYESQSAWICVPASIYCNNAMMGPYQKSGRNVYDIREDCSDSSDGLCYPQMDWIAEYLNTEEVREALGITDVEKFESCNFDVNSGFLFNGDWMLPYYTNVIDLLELGIPVLDYAGLADFICNALGTDNFASQVEWSGHEEFASSPVKPWLLKDGSKAGRFRNYKHFTSLQIYEAGHMAPYNQPQALFEMVDEWVNKKNYGFE</sequence>
<dbReference type="GO" id="GO:0046938">
    <property type="term" value="P:phytochelatin biosynthetic process"/>
    <property type="evidence" value="ECO:0007669"/>
    <property type="project" value="UniProtKB-ARBA"/>
</dbReference>
<dbReference type="AlphaFoldDB" id="A0AAV5RQ71"/>
<dbReference type="GO" id="GO:0000328">
    <property type="term" value="C:fungal-type vacuole lumen"/>
    <property type="evidence" value="ECO:0007669"/>
    <property type="project" value="UniProtKB-ARBA"/>
</dbReference>
<dbReference type="EMBL" id="BTGC01000008">
    <property type="protein sequence ID" value="GMM52796.1"/>
    <property type="molecule type" value="Genomic_DNA"/>
</dbReference>
<dbReference type="InterPro" id="IPR001563">
    <property type="entry name" value="Peptidase_S10"/>
</dbReference>
<evidence type="ECO:0000256" key="9">
    <source>
        <dbReference type="ARBA" id="ARBA00023180"/>
    </source>
</evidence>
<evidence type="ECO:0000256" key="7">
    <source>
        <dbReference type="ARBA" id="ARBA00022801"/>
    </source>
</evidence>
<keyword evidence="7 11" id="KW-0378">Hydrolase</keyword>
<evidence type="ECO:0000256" key="1">
    <source>
        <dbReference type="ARBA" id="ARBA00004116"/>
    </source>
</evidence>
<dbReference type="EC" id="3.4.16.-" evidence="11"/>
<dbReference type="Proteomes" id="UP001362899">
    <property type="component" value="Unassembled WGS sequence"/>
</dbReference>
<dbReference type="Pfam" id="PF00450">
    <property type="entry name" value="Peptidase_S10"/>
    <property type="match status" value="1"/>
</dbReference>
<keyword evidence="9" id="KW-0325">Glycoprotein</keyword>
<gene>
    <name evidence="12" type="ORF">DASB73_037590</name>
</gene>
<dbReference type="PANTHER" id="PTHR11802">
    <property type="entry name" value="SERINE PROTEASE FAMILY S10 SERINE CARBOXYPEPTIDASE"/>
    <property type="match status" value="1"/>
</dbReference>
<evidence type="ECO:0000256" key="11">
    <source>
        <dbReference type="RuleBase" id="RU361156"/>
    </source>
</evidence>
<evidence type="ECO:0000256" key="6">
    <source>
        <dbReference type="ARBA" id="ARBA00022729"/>
    </source>
</evidence>
<organism evidence="12 13">
    <name type="scientific">Starmerella bacillaris</name>
    <name type="common">Yeast</name>
    <name type="synonym">Candida zemplinina</name>
    <dbReference type="NCBI Taxonomy" id="1247836"/>
    <lineage>
        <taxon>Eukaryota</taxon>
        <taxon>Fungi</taxon>
        <taxon>Dikarya</taxon>
        <taxon>Ascomycota</taxon>
        <taxon>Saccharomycotina</taxon>
        <taxon>Dipodascomycetes</taxon>
        <taxon>Dipodascales</taxon>
        <taxon>Trichomonascaceae</taxon>
        <taxon>Starmerella</taxon>
    </lineage>
</organism>
<name>A0AAV5RQ71_STABA</name>
<evidence type="ECO:0000313" key="12">
    <source>
        <dbReference type="EMBL" id="GMM52796.1"/>
    </source>
</evidence>
<dbReference type="Gene3D" id="3.40.50.1820">
    <property type="entry name" value="alpha/beta hydrolase"/>
    <property type="match status" value="1"/>
</dbReference>
<dbReference type="FunFam" id="1.10.287.410:FF:000001">
    <property type="entry name" value="Carboxypeptidase Y"/>
    <property type="match status" value="1"/>
</dbReference>
<keyword evidence="3" id="KW-0926">Vacuole</keyword>
<keyword evidence="5 11" id="KW-0645">Protease</keyword>
<keyword evidence="4 11" id="KW-0121">Carboxypeptidase</keyword>
<evidence type="ECO:0000313" key="13">
    <source>
        <dbReference type="Proteomes" id="UP001362899"/>
    </source>
</evidence>
<comment type="similarity">
    <text evidence="2 11">Belongs to the peptidase S10 family.</text>
</comment>
<comment type="catalytic activity">
    <reaction evidence="10">
        <text>Release of a C-terminal amino acid with broad specificity.</text>
        <dbReference type="EC" id="3.4.16.5"/>
    </reaction>
</comment>
<dbReference type="PANTHER" id="PTHR11802:SF113">
    <property type="entry name" value="SERINE CARBOXYPEPTIDASE CTSA-4.1"/>
    <property type="match status" value="1"/>
</dbReference>
<keyword evidence="13" id="KW-1185">Reference proteome</keyword>
<feature type="signal peptide" evidence="11">
    <location>
        <begin position="1"/>
        <end position="18"/>
    </location>
</feature>
<keyword evidence="8" id="KW-1015">Disulfide bond</keyword>
<reference evidence="12 13" key="1">
    <citation type="journal article" date="2023" name="Elife">
        <title>Identification of key yeast species and microbe-microbe interactions impacting larval growth of Drosophila in the wild.</title>
        <authorList>
            <person name="Mure A."/>
            <person name="Sugiura Y."/>
            <person name="Maeda R."/>
            <person name="Honda K."/>
            <person name="Sakurai N."/>
            <person name="Takahashi Y."/>
            <person name="Watada M."/>
            <person name="Katoh T."/>
            <person name="Gotoh A."/>
            <person name="Gotoh Y."/>
            <person name="Taniguchi I."/>
            <person name="Nakamura K."/>
            <person name="Hayashi T."/>
            <person name="Katayama T."/>
            <person name="Uemura T."/>
            <person name="Hattori Y."/>
        </authorList>
    </citation>
    <scope>NUCLEOTIDE SEQUENCE [LARGE SCALE GENOMIC DNA]</scope>
    <source>
        <strain evidence="12 13">SB-73</strain>
    </source>
</reference>
<dbReference type="GO" id="GO:0006995">
    <property type="term" value="P:cellular response to nitrogen starvation"/>
    <property type="evidence" value="ECO:0007669"/>
    <property type="project" value="UniProtKB-ARBA"/>
</dbReference>
<evidence type="ECO:0000256" key="5">
    <source>
        <dbReference type="ARBA" id="ARBA00022670"/>
    </source>
</evidence>
<accession>A0AAV5RQ71</accession>
<evidence type="ECO:0000256" key="4">
    <source>
        <dbReference type="ARBA" id="ARBA00022645"/>
    </source>
</evidence>
<dbReference type="PROSITE" id="PS00131">
    <property type="entry name" value="CARBOXYPEPT_SER_SER"/>
    <property type="match status" value="1"/>
</dbReference>
<dbReference type="Gene3D" id="1.10.287.410">
    <property type="match status" value="1"/>
</dbReference>
<protein>
    <recommendedName>
        <fullName evidence="11">Carboxypeptidase</fullName>
        <ecNumber evidence="11">3.4.16.-</ecNumber>
    </recommendedName>
</protein>
<dbReference type="InterPro" id="IPR018202">
    <property type="entry name" value="Ser_caboxypep_ser_AS"/>
</dbReference>
<dbReference type="SUPFAM" id="SSF53474">
    <property type="entry name" value="alpha/beta-Hydrolases"/>
    <property type="match status" value="1"/>
</dbReference>
<feature type="chain" id="PRO_5043095451" description="Carboxypeptidase" evidence="11">
    <location>
        <begin position="19"/>
        <end position="550"/>
    </location>
</feature>
<comment type="subcellular location">
    <subcellularLocation>
        <location evidence="1">Vacuole</location>
    </subcellularLocation>
</comment>
<comment type="caution">
    <text evidence="12">The sequence shown here is derived from an EMBL/GenBank/DDBJ whole genome shotgun (WGS) entry which is preliminary data.</text>
</comment>
<proteinExistence type="inferred from homology"/>
<dbReference type="GO" id="GO:0004185">
    <property type="term" value="F:serine-type carboxypeptidase activity"/>
    <property type="evidence" value="ECO:0007669"/>
    <property type="project" value="UniProtKB-UniRule"/>
</dbReference>
<dbReference type="PRINTS" id="PR00724">
    <property type="entry name" value="CRBOXYPTASEC"/>
</dbReference>
<dbReference type="InterPro" id="IPR029058">
    <property type="entry name" value="AB_hydrolase_fold"/>
</dbReference>
<evidence type="ECO:0000256" key="10">
    <source>
        <dbReference type="ARBA" id="ARBA00052076"/>
    </source>
</evidence>
<evidence type="ECO:0000256" key="8">
    <source>
        <dbReference type="ARBA" id="ARBA00023157"/>
    </source>
</evidence>